<keyword evidence="4 5" id="KW-0949">S-adenosyl-L-methionine</keyword>
<evidence type="ECO:0000256" key="5">
    <source>
        <dbReference type="PROSITE-ProRule" id="PRU00848"/>
    </source>
</evidence>
<dbReference type="AlphaFoldDB" id="A0AAD6STI0"/>
<evidence type="ECO:0000259" key="8">
    <source>
        <dbReference type="PROSITE" id="PS51515"/>
    </source>
</evidence>
<comment type="caution">
    <text evidence="9">The sequence shown here is derived from an EMBL/GenBank/DDBJ whole genome shotgun (WGS) entry which is preliminary data.</text>
</comment>
<dbReference type="Proteomes" id="UP001218188">
    <property type="component" value="Unassembled WGS sequence"/>
</dbReference>
<dbReference type="GO" id="GO:0008173">
    <property type="term" value="F:RNA methyltransferase activity"/>
    <property type="evidence" value="ECO:0007669"/>
    <property type="project" value="UniProtKB-UniRule"/>
</dbReference>
<evidence type="ECO:0000256" key="7">
    <source>
        <dbReference type="SAM" id="MobiDB-lite"/>
    </source>
</evidence>
<evidence type="ECO:0000256" key="3">
    <source>
        <dbReference type="ARBA" id="ARBA00022679"/>
    </source>
</evidence>
<proteinExistence type="inferred from homology"/>
<dbReference type="EMBL" id="JARJCM010000067">
    <property type="protein sequence ID" value="KAJ7033137.1"/>
    <property type="molecule type" value="Genomic_DNA"/>
</dbReference>
<evidence type="ECO:0000256" key="4">
    <source>
        <dbReference type="ARBA" id="ARBA00022691"/>
    </source>
</evidence>
<dbReference type="GO" id="GO:0017069">
    <property type="term" value="F:snRNA binding"/>
    <property type="evidence" value="ECO:0007669"/>
    <property type="project" value="TreeGrafter"/>
</dbReference>
<evidence type="ECO:0000256" key="6">
    <source>
        <dbReference type="RuleBase" id="RU367087"/>
    </source>
</evidence>
<dbReference type="PANTHER" id="PTHR12315">
    <property type="entry name" value="BICOID-INTERACTING PROTEIN RELATED"/>
    <property type="match status" value="1"/>
</dbReference>
<gene>
    <name evidence="9" type="ORF">C8F04DRAFT_630783</name>
</gene>
<sequence length="277" mass="30508">MSSSTVPIHGNYRGYYAKRPSVNDPRLDLLPPSTFAGKRVLDVGCNEGWVSCEIAQSHGASRVVGVDIDDALVRGAWRRRRTVWSAQGPPPDTHDSEPESETAGPNRKRKRTEVAPVPRSAVGEPDYFPASCAHSLGPLPIPHSAPVLFPHNVSFRTADWVNERIPDDEGGYDVVLAFSITKWIHLNGGDSALTTFFARVSSVLQPGGQFVVEPQAWDTYRKAKRMDKRLRDTAQGLVLRPDEFPRMLADVGFGEPLRLGSVGEGGFHRPVDLYTKV</sequence>
<feature type="domain" description="Bin3-type SAM" evidence="8">
    <location>
        <begin position="24"/>
        <end position="277"/>
    </location>
</feature>
<feature type="region of interest" description="Disordered" evidence="7">
    <location>
        <begin position="83"/>
        <end position="121"/>
    </location>
</feature>
<reference evidence="9" key="1">
    <citation type="submission" date="2023-03" db="EMBL/GenBank/DDBJ databases">
        <title>Massive genome expansion in bonnet fungi (Mycena s.s.) driven by repeated elements and novel gene families across ecological guilds.</title>
        <authorList>
            <consortium name="Lawrence Berkeley National Laboratory"/>
            <person name="Harder C.B."/>
            <person name="Miyauchi S."/>
            <person name="Viragh M."/>
            <person name="Kuo A."/>
            <person name="Thoen E."/>
            <person name="Andreopoulos B."/>
            <person name="Lu D."/>
            <person name="Skrede I."/>
            <person name="Drula E."/>
            <person name="Henrissat B."/>
            <person name="Morin E."/>
            <person name="Kohler A."/>
            <person name="Barry K."/>
            <person name="LaButti K."/>
            <person name="Morin E."/>
            <person name="Salamov A."/>
            <person name="Lipzen A."/>
            <person name="Mereny Z."/>
            <person name="Hegedus B."/>
            <person name="Baldrian P."/>
            <person name="Stursova M."/>
            <person name="Weitz H."/>
            <person name="Taylor A."/>
            <person name="Grigoriev I.V."/>
            <person name="Nagy L.G."/>
            <person name="Martin F."/>
            <person name="Kauserud H."/>
        </authorList>
    </citation>
    <scope>NUCLEOTIDE SEQUENCE</scope>
    <source>
        <strain evidence="9">CBHHK200</strain>
    </source>
</reference>
<dbReference type="PANTHER" id="PTHR12315:SF0">
    <property type="entry name" value="7SK SNRNA METHYLPHOSPHATE CAPPING ENZYME"/>
    <property type="match status" value="1"/>
</dbReference>
<keyword evidence="10" id="KW-1185">Reference proteome</keyword>
<dbReference type="EC" id="2.1.1.-" evidence="6"/>
<name>A0AAD6STI0_9AGAR</name>
<dbReference type="CDD" id="cd02440">
    <property type="entry name" value="AdoMet_MTases"/>
    <property type="match status" value="1"/>
</dbReference>
<evidence type="ECO:0000256" key="2">
    <source>
        <dbReference type="ARBA" id="ARBA00022603"/>
    </source>
</evidence>
<keyword evidence="2 6" id="KW-0489">Methyltransferase</keyword>
<protein>
    <recommendedName>
        <fullName evidence="6">RNA methyltransferase</fullName>
        <ecNumber evidence="6">2.1.1.-</ecNumber>
    </recommendedName>
</protein>
<accession>A0AAD6STI0</accession>
<dbReference type="Gene3D" id="3.40.50.150">
    <property type="entry name" value="Vaccinia Virus protein VP39"/>
    <property type="match status" value="1"/>
</dbReference>
<dbReference type="InterPro" id="IPR039772">
    <property type="entry name" value="Bin3-like"/>
</dbReference>
<dbReference type="GO" id="GO:0040031">
    <property type="term" value="P:snRNA modification"/>
    <property type="evidence" value="ECO:0007669"/>
    <property type="project" value="TreeGrafter"/>
</dbReference>
<dbReference type="InterPro" id="IPR024160">
    <property type="entry name" value="BIN3_SAM-bd_dom"/>
</dbReference>
<dbReference type="InterPro" id="IPR029063">
    <property type="entry name" value="SAM-dependent_MTases_sf"/>
</dbReference>
<evidence type="ECO:0000256" key="1">
    <source>
        <dbReference type="ARBA" id="ARBA00008361"/>
    </source>
</evidence>
<dbReference type="SUPFAM" id="SSF53335">
    <property type="entry name" value="S-adenosyl-L-methionine-dependent methyltransferases"/>
    <property type="match status" value="1"/>
</dbReference>
<evidence type="ECO:0000313" key="10">
    <source>
        <dbReference type="Proteomes" id="UP001218188"/>
    </source>
</evidence>
<organism evidence="9 10">
    <name type="scientific">Mycena alexandri</name>
    <dbReference type="NCBI Taxonomy" id="1745969"/>
    <lineage>
        <taxon>Eukaryota</taxon>
        <taxon>Fungi</taxon>
        <taxon>Dikarya</taxon>
        <taxon>Basidiomycota</taxon>
        <taxon>Agaricomycotina</taxon>
        <taxon>Agaricomycetes</taxon>
        <taxon>Agaricomycetidae</taxon>
        <taxon>Agaricales</taxon>
        <taxon>Marasmiineae</taxon>
        <taxon>Mycenaceae</taxon>
        <taxon>Mycena</taxon>
    </lineage>
</organism>
<evidence type="ECO:0000313" key="9">
    <source>
        <dbReference type="EMBL" id="KAJ7033137.1"/>
    </source>
</evidence>
<dbReference type="GO" id="GO:0008171">
    <property type="term" value="F:O-methyltransferase activity"/>
    <property type="evidence" value="ECO:0007669"/>
    <property type="project" value="UniProtKB-UniRule"/>
</dbReference>
<dbReference type="Pfam" id="PF06859">
    <property type="entry name" value="Bin3"/>
    <property type="match status" value="1"/>
</dbReference>
<comment type="similarity">
    <text evidence="1 6">Belongs to the methyltransferase superfamily.</text>
</comment>
<dbReference type="GO" id="GO:0032259">
    <property type="term" value="P:methylation"/>
    <property type="evidence" value="ECO:0007669"/>
    <property type="project" value="UniProtKB-KW"/>
</dbReference>
<keyword evidence="3 6" id="KW-0808">Transferase</keyword>
<dbReference type="PROSITE" id="PS51515">
    <property type="entry name" value="BIN3_SAM"/>
    <property type="match status" value="1"/>
</dbReference>
<dbReference type="InterPro" id="IPR010675">
    <property type="entry name" value="Bin3_C"/>
</dbReference>